<evidence type="ECO:0000313" key="3">
    <source>
        <dbReference type="Proteomes" id="UP000193200"/>
    </source>
</evidence>
<accession>A0A1Y5TS06</accession>
<dbReference type="Pfam" id="PF01047">
    <property type="entry name" value="MarR"/>
    <property type="match status" value="1"/>
</dbReference>
<dbReference type="PANTHER" id="PTHR33164:SF13">
    <property type="entry name" value="4-HYDROXYPHENYLACETATE CATABOLISM PROTEIN"/>
    <property type="match status" value="1"/>
</dbReference>
<feature type="domain" description="HTH marR-type" evidence="1">
    <location>
        <begin position="1"/>
        <end position="128"/>
    </location>
</feature>
<gene>
    <name evidence="2" type="primary">slyA_2</name>
    <name evidence="2" type="ORF">OCH7691_03329</name>
</gene>
<dbReference type="Gene3D" id="1.10.10.10">
    <property type="entry name" value="Winged helix-like DNA-binding domain superfamily/Winged helix DNA-binding domain"/>
    <property type="match status" value="1"/>
</dbReference>
<name>A0A1Y5TS06_9PROT</name>
<dbReference type="PROSITE" id="PS50995">
    <property type="entry name" value="HTH_MARR_2"/>
    <property type="match status" value="1"/>
</dbReference>
<dbReference type="GO" id="GO:0006950">
    <property type="term" value="P:response to stress"/>
    <property type="evidence" value="ECO:0007669"/>
    <property type="project" value="TreeGrafter"/>
</dbReference>
<dbReference type="SUPFAM" id="SSF46785">
    <property type="entry name" value="Winged helix' DNA-binding domain"/>
    <property type="match status" value="1"/>
</dbReference>
<keyword evidence="3" id="KW-1185">Reference proteome</keyword>
<dbReference type="GO" id="GO:0003677">
    <property type="term" value="F:DNA binding"/>
    <property type="evidence" value="ECO:0007669"/>
    <property type="project" value="InterPro"/>
</dbReference>
<dbReference type="InterPro" id="IPR000835">
    <property type="entry name" value="HTH_MarR-typ"/>
</dbReference>
<dbReference type="EMBL" id="FWFR01000003">
    <property type="protein sequence ID" value="SLN70962.1"/>
    <property type="molecule type" value="Genomic_DNA"/>
</dbReference>
<dbReference type="Proteomes" id="UP000193200">
    <property type="component" value="Unassembled WGS sequence"/>
</dbReference>
<dbReference type="InterPro" id="IPR039422">
    <property type="entry name" value="MarR/SlyA-like"/>
</dbReference>
<dbReference type="InterPro" id="IPR036390">
    <property type="entry name" value="WH_DNA-bd_sf"/>
</dbReference>
<dbReference type="AlphaFoldDB" id="A0A1Y5TS06"/>
<dbReference type="SMART" id="SM00347">
    <property type="entry name" value="HTH_MARR"/>
    <property type="match status" value="1"/>
</dbReference>
<protein>
    <submittedName>
        <fullName evidence="2">Transcriptional regulator SlyA</fullName>
    </submittedName>
</protein>
<dbReference type="GO" id="GO:0003700">
    <property type="term" value="F:DNA-binding transcription factor activity"/>
    <property type="evidence" value="ECO:0007669"/>
    <property type="project" value="InterPro"/>
</dbReference>
<dbReference type="PANTHER" id="PTHR33164">
    <property type="entry name" value="TRANSCRIPTIONAL REGULATOR, MARR FAMILY"/>
    <property type="match status" value="1"/>
</dbReference>
<evidence type="ECO:0000259" key="1">
    <source>
        <dbReference type="PROSITE" id="PS50995"/>
    </source>
</evidence>
<organism evidence="2 3">
    <name type="scientific">Oceanibacterium hippocampi</name>
    <dbReference type="NCBI Taxonomy" id="745714"/>
    <lineage>
        <taxon>Bacteria</taxon>
        <taxon>Pseudomonadati</taxon>
        <taxon>Pseudomonadota</taxon>
        <taxon>Alphaproteobacteria</taxon>
        <taxon>Sneathiellales</taxon>
        <taxon>Sneathiellaceae</taxon>
        <taxon>Oceanibacterium</taxon>
    </lineage>
</organism>
<reference evidence="2 3" key="1">
    <citation type="submission" date="2017-03" db="EMBL/GenBank/DDBJ databases">
        <authorList>
            <person name="Afonso C.L."/>
            <person name="Miller P.J."/>
            <person name="Scott M.A."/>
            <person name="Spackman E."/>
            <person name="Goraichik I."/>
            <person name="Dimitrov K.M."/>
            <person name="Suarez D.L."/>
            <person name="Swayne D.E."/>
        </authorList>
    </citation>
    <scope>NUCLEOTIDE SEQUENCE [LARGE SCALE GENOMIC DNA]</scope>
    <source>
        <strain evidence="2 3">CECT 7691</strain>
    </source>
</reference>
<dbReference type="InParanoid" id="A0A1Y5TS06"/>
<sequence length="144" mass="16159">MALLRAREAVMGRFRPMLRDHDLTEQQWRVLRALTTAPEMRAGQLASVSFISMPSLSRILRILDDRGLILRRNEATDLRASLISLADDGAALIARIAPLSEAHYGEITDAYGPEALETLYRMLEDLTERLEVRPAERDDPGATT</sequence>
<dbReference type="InterPro" id="IPR012712">
    <property type="entry name" value="HpaR/FarR"/>
</dbReference>
<dbReference type="GO" id="GO:0045892">
    <property type="term" value="P:negative regulation of DNA-templated transcription"/>
    <property type="evidence" value="ECO:0007669"/>
    <property type="project" value="InterPro"/>
</dbReference>
<evidence type="ECO:0000313" key="2">
    <source>
        <dbReference type="EMBL" id="SLN70962.1"/>
    </source>
</evidence>
<dbReference type="NCBIfam" id="TIGR02337">
    <property type="entry name" value="HpaR"/>
    <property type="match status" value="1"/>
</dbReference>
<dbReference type="PRINTS" id="PR00598">
    <property type="entry name" value="HTHMARR"/>
</dbReference>
<dbReference type="InterPro" id="IPR036388">
    <property type="entry name" value="WH-like_DNA-bd_sf"/>
</dbReference>
<proteinExistence type="predicted"/>